<dbReference type="GO" id="GO:0016491">
    <property type="term" value="F:oxidoreductase activity"/>
    <property type="evidence" value="ECO:0007669"/>
    <property type="project" value="InterPro"/>
</dbReference>
<evidence type="ECO:0000259" key="2">
    <source>
        <dbReference type="Pfam" id="PF01593"/>
    </source>
</evidence>
<evidence type="ECO:0000256" key="1">
    <source>
        <dbReference type="SAM" id="MobiDB-lite"/>
    </source>
</evidence>
<dbReference type="EMBL" id="JAGTXO010000057">
    <property type="protein sequence ID" value="KAG8458117.1"/>
    <property type="molecule type" value="Genomic_DNA"/>
</dbReference>
<feature type="compositionally biased region" description="Polar residues" evidence="1">
    <location>
        <begin position="164"/>
        <end position="176"/>
    </location>
</feature>
<dbReference type="InterPro" id="IPR002937">
    <property type="entry name" value="Amino_oxidase"/>
</dbReference>
<feature type="region of interest" description="Disordered" evidence="1">
    <location>
        <begin position="156"/>
        <end position="176"/>
    </location>
</feature>
<dbReference type="Proteomes" id="UP000751190">
    <property type="component" value="Unassembled WGS sequence"/>
</dbReference>
<evidence type="ECO:0000313" key="4">
    <source>
        <dbReference type="Proteomes" id="UP000751190"/>
    </source>
</evidence>
<organism evidence="3 4">
    <name type="scientific">Diacronema lutheri</name>
    <name type="common">Unicellular marine alga</name>
    <name type="synonym">Monochrysis lutheri</name>
    <dbReference type="NCBI Taxonomy" id="2081491"/>
    <lineage>
        <taxon>Eukaryota</taxon>
        <taxon>Haptista</taxon>
        <taxon>Haptophyta</taxon>
        <taxon>Pavlovophyceae</taxon>
        <taxon>Pavlovales</taxon>
        <taxon>Pavlovaceae</taxon>
        <taxon>Diacronema</taxon>
    </lineage>
</organism>
<keyword evidence="4" id="KW-1185">Reference proteome</keyword>
<feature type="domain" description="Amine oxidase" evidence="2">
    <location>
        <begin position="76"/>
        <end position="171"/>
    </location>
</feature>
<dbReference type="AlphaFoldDB" id="A0A8J5XCE5"/>
<comment type="caution">
    <text evidence="3">The sequence shown here is derived from an EMBL/GenBank/DDBJ whole genome shotgun (WGS) entry which is preliminary data.</text>
</comment>
<gene>
    <name evidence="3" type="ORF">KFE25_012777</name>
</gene>
<sequence>MRTVWQHKTELALIERVDATVSRAPIAFGGERRFVGGTAAVARGLLVLALALAPAMSADLVAHCTFMAARLSGGWLEVATRDPRIGFVAAMRARTLVLAAPPALVRARARFEPPLPRSIADVQRRAPTWMTNTAKLALSSEAPFWRDAGLSGGASSLRGPPLLQTPSRCCMDSSSK</sequence>
<reference evidence="3" key="1">
    <citation type="submission" date="2021-05" db="EMBL/GenBank/DDBJ databases">
        <title>The genome of the haptophyte Pavlova lutheri (Diacronema luteri, Pavlovales) - a model for lipid biosynthesis in eukaryotic algae.</title>
        <authorList>
            <person name="Hulatt C.J."/>
            <person name="Posewitz M.C."/>
        </authorList>
    </citation>
    <scope>NUCLEOTIDE SEQUENCE</scope>
    <source>
        <strain evidence="3">NIVA-4/92</strain>
    </source>
</reference>
<name>A0A8J5XCE5_DIALT</name>
<protein>
    <recommendedName>
        <fullName evidence="2">Amine oxidase domain-containing protein</fullName>
    </recommendedName>
</protein>
<proteinExistence type="predicted"/>
<dbReference type="Gene3D" id="3.50.50.60">
    <property type="entry name" value="FAD/NAD(P)-binding domain"/>
    <property type="match status" value="1"/>
</dbReference>
<dbReference type="Pfam" id="PF01593">
    <property type="entry name" value="Amino_oxidase"/>
    <property type="match status" value="1"/>
</dbReference>
<dbReference type="InterPro" id="IPR036188">
    <property type="entry name" value="FAD/NAD-bd_sf"/>
</dbReference>
<accession>A0A8J5XCE5</accession>
<evidence type="ECO:0000313" key="3">
    <source>
        <dbReference type="EMBL" id="KAG8458117.1"/>
    </source>
</evidence>